<dbReference type="InterPro" id="IPR003593">
    <property type="entry name" value="AAA+_ATPase"/>
</dbReference>
<dbReference type="InterPro" id="IPR003439">
    <property type="entry name" value="ABC_transporter-like_ATP-bd"/>
</dbReference>
<evidence type="ECO:0000259" key="8">
    <source>
        <dbReference type="PROSITE" id="PS50893"/>
    </source>
</evidence>
<dbReference type="SUPFAM" id="SSF50331">
    <property type="entry name" value="MOP-like"/>
    <property type="match status" value="1"/>
</dbReference>
<evidence type="ECO:0000256" key="1">
    <source>
        <dbReference type="ARBA" id="ARBA00004202"/>
    </source>
</evidence>
<accession>A0A075LZM0</accession>
<dbReference type="EMBL" id="CP006019">
    <property type="protein sequence ID" value="AIF70033.1"/>
    <property type="molecule type" value="Genomic_DNA"/>
</dbReference>
<dbReference type="Pfam" id="PF17912">
    <property type="entry name" value="OB_MalK"/>
    <property type="match status" value="1"/>
</dbReference>
<keyword evidence="4" id="KW-0547">Nucleotide-binding</keyword>
<dbReference type="OrthoDB" id="18368at2157"/>
<dbReference type="CDD" id="cd03301">
    <property type="entry name" value="ABC_MalK_N"/>
    <property type="match status" value="1"/>
</dbReference>
<dbReference type="InterPro" id="IPR008995">
    <property type="entry name" value="Mo/tungstate-bd_C_term_dom"/>
</dbReference>
<dbReference type="Proteomes" id="UP000027981">
    <property type="component" value="Chromosome"/>
</dbReference>
<evidence type="ECO:0000256" key="7">
    <source>
        <dbReference type="ARBA" id="ARBA00023136"/>
    </source>
</evidence>
<dbReference type="Pfam" id="PF00005">
    <property type="entry name" value="ABC_tran"/>
    <property type="match status" value="1"/>
</dbReference>
<dbReference type="GO" id="GO:0140359">
    <property type="term" value="F:ABC-type transporter activity"/>
    <property type="evidence" value="ECO:0007669"/>
    <property type="project" value="InterPro"/>
</dbReference>
<dbReference type="InterPro" id="IPR047641">
    <property type="entry name" value="ABC_transpr_MalK/UgpC-like"/>
</dbReference>
<dbReference type="GeneID" id="24842745"/>
<dbReference type="STRING" id="1343739.PAP_08225"/>
<evidence type="ECO:0000256" key="3">
    <source>
        <dbReference type="ARBA" id="ARBA00022475"/>
    </source>
</evidence>
<dbReference type="eggNOG" id="arCOG00177">
    <property type="taxonomic scope" value="Archaea"/>
</dbReference>
<dbReference type="PROSITE" id="PS50893">
    <property type="entry name" value="ABC_TRANSPORTER_2"/>
    <property type="match status" value="1"/>
</dbReference>
<reference evidence="9 10" key="2">
    <citation type="journal article" date="2015" name="Genome Announc.">
        <title>Complete Genome Sequence of Hyperthermophilic Piezophilic Archaeon Palaeococcus pacificus DY20341T, Isolated from Deep-Sea Hydrothermal Sediments.</title>
        <authorList>
            <person name="Zeng X."/>
            <person name="Jebbar M."/>
            <person name="Shao Z."/>
        </authorList>
    </citation>
    <scope>NUCLEOTIDE SEQUENCE [LARGE SCALE GENOMIC DNA]</scope>
    <source>
        <strain evidence="9 10">DY20341</strain>
    </source>
</reference>
<dbReference type="InterPro" id="IPR012340">
    <property type="entry name" value="NA-bd_OB-fold"/>
</dbReference>
<dbReference type="InterPro" id="IPR015855">
    <property type="entry name" value="ABC_transpr_MalK-like"/>
</dbReference>
<dbReference type="PROSITE" id="PS00211">
    <property type="entry name" value="ABC_TRANSPORTER_1"/>
    <property type="match status" value="1"/>
</dbReference>
<dbReference type="PANTHER" id="PTHR43875:SF15">
    <property type="entry name" value="TREHALOSE IMPORT ATP-BINDING PROTEIN SUGC"/>
    <property type="match status" value="1"/>
</dbReference>
<feature type="domain" description="ABC transporter" evidence="8">
    <location>
        <begin position="4"/>
        <end position="235"/>
    </location>
</feature>
<protein>
    <submittedName>
        <fullName evidence="9">Sugar ABC transporter ATP-binding protein</fullName>
    </submittedName>
</protein>
<evidence type="ECO:0000313" key="9">
    <source>
        <dbReference type="EMBL" id="AIF70033.1"/>
    </source>
</evidence>
<evidence type="ECO:0000256" key="5">
    <source>
        <dbReference type="ARBA" id="ARBA00022840"/>
    </source>
</evidence>
<comment type="subcellular location">
    <subcellularLocation>
        <location evidence="1">Cell membrane</location>
        <topology evidence="1">Peripheral membrane protein</topology>
    </subcellularLocation>
</comment>
<evidence type="ECO:0000256" key="2">
    <source>
        <dbReference type="ARBA" id="ARBA00022448"/>
    </source>
</evidence>
<dbReference type="PANTHER" id="PTHR43875">
    <property type="entry name" value="MALTODEXTRIN IMPORT ATP-BINDING PROTEIN MSMX"/>
    <property type="match status" value="1"/>
</dbReference>
<keyword evidence="2" id="KW-0813">Transport</keyword>
<dbReference type="RefSeq" id="WP_048165525.1">
    <property type="nucleotide sequence ID" value="NZ_CP006019.1"/>
</dbReference>
<dbReference type="GO" id="GO:0008643">
    <property type="term" value="P:carbohydrate transport"/>
    <property type="evidence" value="ECO:0007669"/>
    <property type="project" value="InterPro"/>
</dbReference>
<evidence type="ECO:0000256" key="4">
    <source>
        <dbReference type="ARBA" id="ARBA00022741"/>
    </source>
</evidence>
<evidence type="ECO:0000256" key="6">
    <source>
        <dbReference type="ARBA" id="ARBA00022967"/>
    </source>
</evidence>
<keyword evidence="7" id="KW-0472">Membrane</keyword>
<dbReference type="GO" id="GO:0005524">
    <property type="term" value="F:ATP binding"/>
    <property type="evidence" value="ECO:0007669"/>
    <property type="project" value="UniProtKB-KW"/>
</dbReference>
<dbReference type="FunFam" id="3.40.50.300:FF:000042">
    <property type="entry name" value="Maltose/maltodextrin ABC transporter, ATP-binding protein"/>
    <property type="match status" value="1"/>
</dbReference>
<evidence type="ECO:0000313" key="10">
    <source>
        <dbReference type="Proteomes" id="UP000027981"/>
    </source>
</evidence>
<dbReference type="HOGENOM" id="CLU_000604_1_1_2"/>
<dbReference type="InterPro" id="IPR040582">
    <property type="entry name" value="OB_MalK-like"/>
</dbReference>
<dbReference type="Gene3D" id="3.40.50.300">
    <property type="entry name" value="P-loop containing nucleotide triphosphate hydrolases"/>
    <property type="match status" value="1"/>
</dbReference>
<reference evidence="10" key="1">
    <citation type="submission" date="2013-06" db="EMBL/GenBank/DDBJ databases">
        <title>Complete Genome Sequence of Hyperthermophilic Palaeococcus pacificus DY20341T, Isolated from a Deep-Sea Hydrothermal Sediments.</title>
        <authorList>
            <person name="Zeng X."/>
            <person name="Shao Z."/>
        </authorList>
    </citation>
    <scope>NUCLEOTIDE SEQUENCE [LARGE SCALE GENOMIC DNA]</scope>
    <source>
        <strain evidence="10">DY20341</strain>
    </source>
</reference>
<dbReference type="KEGG" id="ppac:PAP_08225"/>
<sequence>MARVVLKDVTKKFGDVLAVNKLNLEIKDGEFMVLLGPSGCGKSTTLRMIAGLENPTAGEIWIGEQLVNDLDPTKRNTAMVFQSYALYPHMTVFGNIEFPLRMSGVPKQERAKKVKEVAEFLGISELLNRKPSELSGGQQQRVALARALVREPKVFLLDEPLSNLDAKIRTQMRFELKRLLSYELGITTVYVTHDQVEAMTMADRIAVLNKGSLQQVGTPDDIFYRPANTFVATFVGSPPMNLINGDVMRKEGKVLFDSGHFTLELPTDVEVEGKVILGFRPQHTEVSIEPKEGFVKGKLLGIEKLGVESYGHLPYDDLEIVIQLPEEIPPSTKEIYWRPRHERTYIFDGKTRKLIYG</sequence>
<dbReference type="Gene3D" id="2.40.50.100">
    <property type="match status" value="1"/>
</dbReference>
<gene>
    <name evidence="9" type="ORF">PAP_08225</name>
</gene>
<proteinExistence type="predicted"/>
<keyword evidence="10" id="KW-1185">Reference proteome</keyword>
<dbReference type="SUPFAM" id="SSF52540">
    <property type="entry name" value="P-loop containing nucleoside triphosphate hydrolases"/>
    <property type="match status" value="1"/>
</dbReference>
<keyword evidence="6" id="KW-1278">Translocase</keyword>
<dbReference type="GO" id="GO:0016887">
    <property type="term" value="F:ATP hydrolysis activity"/>
    <property type="evidence" value="ECO:0007669"/>
    <property type="project" value="InterPro"/>
</dbReference>
<name>A0A075LZM0_9EURY</name>
<organism evidence="9 10">
    <name type="scientific">Palaeococcus pacificus DY20341</name>
    <dbReference type="NCBI Taxonomy" id="1343739"/>
    <lineage>
        <taxon>Archaea</taxon>
        <taxon>Methanobacteriati</taxon>
        <taxon>Methanobacteriota</taxon>
        <taxon>Thermococci</taxon>
        <taxon>Thermococcales</taxon>
        <taxon>Thermococcaceae</taxon>
        <taxon>Palaeococcus</taxon>
    </lineage>
</organism>
<dbReference type="AlphaFoldDB" id="A0A075LZM0"/>
<dbReference type="Gene3D" id="2.40.50.140">
    <property type="entry name" value="Nucleic acid-binding proteins"/>
    <property type="match status" value="1"/>
</dbReference>
<dbReference type="InterPro" id="IPR027417">
    <property type="entry name" value="P-loop_NTPase"/>
</dbReference>
<dbReference type="SMART" id="SM00382">
    <property type="entry name" value="AAA"/>
    <property type="match status" value="1"/>
</dbReference>
<dbReference type="InterPro" id="IPR017871">
    <property type="entry name" value="ABC_transporter-like_CS"/>
</dbReference>
<keyword evidence="5 9" id="KW-0067">ATP-binding</keyword>
<dbReference type="NCBIfam" id="NF008653">
    <property type="entry name" value="PRK11650.1"/>
    <property type="match status" value="1"/>
</dbReference>
<dbReference type="GO" id="GO:0055052">
    <property type="term" value="C:ATP-binding cassette (ABC) transporter complex, substrate-binding subunit-containing"/>
    <property type="evidence" value="ECO:0007669"/>
    <property type="project" value="TreeGrafter"/>
</dbReference>
<keyword evidence="3" id="KW-1003">Cell membrane</keyword>